<accession>A0A1I2FSJ9</accession>
<gene>
    <name evidence="1" type="ORF">SAMN04488541_10159</name>
</gene>
<name>A0A1I2FSJ9_9BACT</name>
<evidence type="ECO:0000313" key="2">
    <source>
        <dbReference type="Proteomes" id="UP000199513"/>
    </source>
</evidence>
<sequence length="199" mass="24062">MSDLEYFIGLLQKEVPVRIKYKDESWEMRLLYFFIKWFNPHFMTDFTTVIGYTVYFTNRKFIEQCPKQAMQILAHEAVHLLDTKRFSFPIFALAYLFPQVLIVFALLFPINAFYIFFLFFALPLPAPFRAYFEARAYSLDIILGKRSIESVIKYFISWDYYKMFPFKEKIVSVLEKYSKYPSQEMKYIMDLYQKAEPRV</sequence>
<dbReference type="Proteomes" id="UP000199513">
    <property type="component" value="Unassembled WGS sequence"/>
</dbReference>
<proteinExistence type="predicted"/>
<keyword evidence="2" id="KW-1185">Reference proteome</keyword>
<dbReference type="RefSeq" id="WP_091544478.1">
    <property type="nucleotide sequence ID" value="NZ_FONY01000015.1"/>
</dbReference>
<organism evidence="1 2">
    <name type="scientific">Thermoflexibacter ruber</name>
    <dbReference type="NCBI Taxonomy" id="1003"/>
    <lineage>
        <taxon>Bacteria</taxon>
        <taxon>Pseudomonadati</taxon>
        <taxon>Bacteroidota</taxon>
        <taxon>Cytophagia</taxon>
        <taxon>Cytophagales</taxon>
        <taxon>Thermoflexibacteraceae</taxon>
        <taxon>Thermoflexibacter</taxon>
    </lineage>
</organism>
<evidence type="ECO:0000313" key="1">
    <source>
        <dbReference type="EMBL" id="SFF07778.1"/>
    </source>
</evidence>
<protein>
    <submittedName>
        <fullName evidence="1">Uncharacterized protein</fullName>
    </submittedName>
</protein>
<dbReference type="EMBL" id="FONY01000015">
    <property type="protein sequence ID" value="SFF07778.1"/>
    <property type="molecule type" value="Genomic_DNA"/>
</dbReference>
<dbReference type="AlphaFoldDB" id="A0A1I2FSJ9"/>
<reference evidence="1 2" key="1">
    <citation type="submission" date="2016-10" db="EMBL/GenBank/DDBJ databases">
        <authorList>
            <person name="de Groot N.N."/>
        </authorList>
    </citation>
    <scope>NUCLEOTIDE SEQUENCE [LARGE SCALE GENOMIC DNA]</scope>
    <source>
        <strain>GEY</strain>
        <strain evidence="2">DSM 9560</strain>
    </source>
</reference>